<dbReference type="SUPFAM" id="SSF52058">
    <property type="entry name" value="L domain-like"/>
    <property type="match status" value="1"/>
</dbReference>
<reference evidence="1" key="1">
    <citation type="journal article" date="2021" name="Front. Plant Sci.">
        <title>Chromosome-Scale Genome Assembly for Chinese Sour Jujube and Insights Into Its Genome Evolution and Domestication Signature.</title>
        <authorList>
            <person name="Shen L.-Y."/>
            <person name="Luo H."/>
            <person name="Wang X.-L."/>
            <person name="Wang X.-M."/>
            <person name="Qiu X.-J."/>
            <person name="Liu H."/>
            <person name="Zhou S.-S."/>
            <person name="Jia K.-H."/>
            <person name="Nie S."/>
            <person name="Bao Y.-T."/>
            <person name="Zhang R.-G."/>
            <person name="Yun Q.-Z."/>
            <person name="Chai Y.-H."/>
            <person name="Lu J.-Y."/>
            <person name="Li Y."/>
            <person name="Zhao S.-W."/>
            <person name="Mao J.-F."/>
            <person name="Jia S.-G."/>
            <person name="Mao Y.-M."/>
        </authorList>
    </citation>
    <scope>NUCLEOTIDE SEQUENCE</scope>
    <source>
        <strain evidence="1">AT0</strain>
        <tissue evidence="1">Leaf</tissue>
    </source>
</reference>
<dbReference type="Proteomes" id="UP000813462">
    <property type="component" value="Unassembled WGS sequence"/>
</dbReference>
<dbReference type="AlphaFoldDB" id="A0A978W3V2"/>
<accession>A0A978W3V2</accession>
<dbReference type="InterPro" id="IPR032675">
    <property type="entry name" value="LRR_dom_sf"/>
</dbReference>
<proteinExistence type="predicted"/>
<comment type="caution">
    <text evidence="1">The sequence shown here is derived from an EMBL/GenBank/DDBJ whole genome shotgun (WGS) entry which is preliminary data.</text>
</comment>
<organism evidence="1 2">
    <name type="scientific">Ziziphus jujuba var. spinosa</name>
    <dbReference type="NCBI Taxonomy" id="714518"/>
    <lineage>
        <taxon>Eukaryota</taxon>
        <taxon>Viridiplantae</taxon>
        <taxon>Streptophyta</taxon>
        <taxon>Embryophyta</taxon>
        <taxon>Tracheophyta</taxon>
        <taxon>Spermatophyta</taxon>
        <taxon>Magnoliopsida</taxon>
        <taxon>eudicotyledons</taxon>
        <taxon>Gunneridae</taxon>
        <taxon>Pentapetalae</taxon>
        <taxon>rosids</taxon>
        <taxon>fabids</taxon>
        <taxon>Rosales</taxon>
        <taxon>Rhamnaceae</taxon>
        <taxon>Paliureae</taxon>
        <taxon>Ziziphus</taxon>
    </lineage>
</organism>
<evidence type="ECO:0000313" key="1">
    <source>
        <dbReference type="EMBL" id="KAH7546636.1"/>
    </source>
</evidence>
<protein>
    <submittedName>
        <fullName evidence="1">Uncharacterized protein</fullName>
    </submittedName>
</protein>
<sequence>MLPYGIASSLHDEYKLLVWSGIGLSEISGVELSNSLKRVSFINNEINEERLADLQLLDLSATSIRELPKEMEKVDQLEAIKVEKCNNTACLLVKCYLSCSKYNNVSVGGPNLWILELKNLRFMAATGDKYTGGVLGISKSVNDLQDKEVWNCWVLVGYTLLLQV</sequence>
<name>A0A978W3V2_ZIZJJ</name>
<dbReference type="EMBL" id="JAEACU010000001">
    <property type="protein sequence ID" value="KAH7546636.1"/>
    <property type="molecule type" value="Genomic_DNA"/>
</dbReference>
<dbReference type="Gene3D" id="3.80.10.10">
    <property type="entry name" value="Ribonuclease Inhibitor"/>
    <property type="match status" value="1"/>
</dbReference>
<evidence type="ECO:0000313" key="2">
    <source>
        <dbReference type="Proteomes" id="UP000813462"/>
    </source>
</evidence>
<gene>
    <name evidence="1" type="ORF">FEM48_Zijuj01G0222300</name>
</gene>